<comment type="caution">
    <text evidence="1">The sequence shown here is derived from an EMBL/GenBank/DDBJ whole genome shotgun (WGS) entry which is preliminary data.</text>
</comment>
<accession>A0ABD1FW53</accession>
<proteinExistence type="predicted"/>
<evidence type="ECO:0000313" key="1">
    <source>
        <dbReference type="EMBL" id="KAL1536046.1"/>
    </source>
</evidence>
<organism evidence="1 2">
    <name type="scientific">Salvia divinorum</name>
    <name type="common">Maria pastora</name>
    <name type="synonym">Diviner's sage</name>
    <dbReference type="NCBI Taxonomy" id="28513"/>
    <lineage>
        <taxon>Eukaryota</taxon>
        <taxon>Viridiplantae</taxon>
        <taxon>Streptophyta</taxon>
        <taxon>Embryophyta</taxon>
        <taxon>Tracheophyta</taxon>
        <taxon>Spermatophyta</taxon>
        <taxon>Magnoliopsida</taxon>
        <taxon>eudicotyledons</taxon>
        <taxon>Gunneridae</taxon>
        <taxon>Pentapetalae</taxon>
        <taxon>asterids</taxon>
        <taxon>lamiids</taxon>
        <taxon>Lamiales</taxon>
        <taxon>Lamiaceae</taxon>
        <taxon>Nepetoideae</taxon>
        <taxon>Mentheae</taxon>
        <taxon>Salviinae</taxon>
        <taxon>Salvia</taxon>
        <taxon>Salvia subgen. Calosphace</taxon>
    </lineage>
</organism>
<protein>
    <submittedName>
        <fullName evidence="1">Protein FAR1-RELATED SEQUENCE 5-like</fullName>
    </submittedName>
</protein>
<name>A0ABD1FW53_SALDI</name>
<sequence>MSRTNHLKELMRQSFDAMSLSVHDVETVKVAKKKLHELDVKIRNYVYSVSKSENQTMRNEDNDIPQHGSTQILDPVRRKLKGVTNSRMKSAIDKRKKGKKCLQPFHGVTLIKQTLMLNTDFHMNPSHQNMEMSSNMMSIQHAYAQPFSFTSLIMQESATIGWKSRRKRLLPAAGRFWGAIAKRPKSLWWGRCWPLSAAGKLSHPSLAHCSFSTP</sequence>
<dbReference type="AlphaFoldDB" id="A0ABD1FW53"/>
<keyword evidence="2" id="KW-1185">Reference proteome</keyword>
<dbReference type="EMBL" id="JBEAFC010000011">
    <property type="protein sequence ID" value="KAL1536046.1"/>
    <property type="molecule type" value="Genomic_DNA"/>
</dbReference>
<gene>
    <name evidence="1" type="ORF">AAHA92_28756</name>
</gene>
<evidence type="ECO:0000313" key="2">
    <source>
        <dbReference type="Proteomes" id="UP001567538"/>
    </source>
</evidence>
<reference evidence="1 2" key="1">
    <citation type="submission" date="2024-06" db="EMBL/GenBank/DDBJ databases">
        <title>A chromosome level genome sequence of Diviner's sage (Salvia divinorum).</title>
        <authorList>
            <person name="Ford S.A."/>
            <person name="Ro D.-K."/>
            <person name="Ness R.W."/>
            <person name="Phillips M.A."/>
        </authorList>
    </citation>
    <scope>NUCLEOTIDE SEQUENCE [LARGE SCALE GENOMIC DNA]</scope>
    <source>
        <strain evidence="1">SAF-2024a</strain>
        <tissue evidence="1">Leaf</tissue>
    </source>
</reference>
<dbReference type="Proteomes" id="UP001567538">
    <property type="component" value="Unassembled WGS sequence"/>
</dbReference>